<accession>A0A0J7K7R9</accession>
<evidence type="ECO:0000313" key="2">
    <source>
        <dbReference type="EMBL" id="KMQ86309.1"/>
    </source>
</evidence>
<dbReference type="HAMAP" id="MF_00336">
    <property type="entry name" value="BioD"/>
    <property type="match status" value="1"/>
</dbReference>
<sequence length="414" mass="46394">MKHLTNDIKTSFAKAKHYDDFAVIQPIAANLLAEIIPSRIHTKKIRRILELGAGTGALTQKIAPLFPYAEYVCTDLSEDMLQRAEKKTKHLGLNLSFIPLNMEEFPKGLPEDHPLAGQFDLIISNLAFQWVEQRHEALKAIYSKLTESGAAFLTTLLDGTLTEWRHACEASDNPCSVPFYPSVAELEGEYKHAKWKKYQIQEEVENAISFLKGLKEIGATPKNLMNVQPQKGFFVTGTDTDVGKTYQSAKLVKEETGVYWKPFQTGLKSDIGDKETILKESGCQPEDILPCAYEFQEPLCPLSAAEKDQKIIEPEKLSIPKYDTERTLIIEGAGGLMVPIWDDLFIIDLIKALNLPVILVAKNKLGALNQIFSSLALLEAYNLPLHKLILWGEDKQGNGEILNNYLPKKTLILK</sequence>
<dbReference type="Proteomes" id="UP000036403">
    <property type="component" value="Unassembled WGS sequence"/>
</dbReference>
<dbReference type="Pfam" id="PF08242">
    <property type="entry name" value="Methyltransf_12"/>
    <property type="match status" value="1"/>
</dbReference>
<dbReference type="STRING" id="67767.A0A0J7K7R9"/>
<dbReference type="UniPathway" id="UPA00078"/>
<name>A0A0J7K7R9_LASNI</name>
<feature type="domain" description="Methyltransferase type 12" evidence="1">
    <location>
        <begin position="49"/>
        <end position="149"/>
    </location>
</feature>
<dbReference type="GO" id="GO:0005524">
    <property type="term" value="F:ATP binding"/>
    <property type="evidence" value="ECO:0007669"/>
    <property type="project" value="InterPro"/>
</dbReference>
<reference evidence="2 3" key="1">
    <citation type="submission" date="2015-04" db="EMBL/GenBank/DDBJ databases">
        <title>Lasius niger genome sequencing.</title>
        <authorList>
            <person name="Konorov E.A."/>
            <person name="Nikitin M.A."/>
            <person name="Kirill M.V."/>
            <person name="Chang P."/>
        </authorList>
    </citation>
    <scope>NUCLEOTIDE SEQUENCE [LARGE SCALE GENOMIC DNA]</scope>
    <source>
        <tissue evidence="2">Whole</tissue>
    </source>
</reference>
<dbReference type="InterPro" id="IPR029063">
    <property type="entry name" value="SAM-dependent_MTases_sf"/>
</dbReference>
<dbReference type="EMBL" id="LBMM01012273">
    <property type="protein sequence ID" value="KMQ86309.1"/>
    <property type="molecule type" value="Genomic_DNA"/>
</dbReference>
<dbReference type="InterPro" id="IPR004472">
    <property type="entry name" value="DTB_synth_BioD"/>
</dbReference>
<dbReference type="AlphaFoldDB" id="A0A0J7K7R9"/>
<protein>
    <submittedName>
        <fullName evidence="2">Dethiobiotin synthase</fullName>
    </submittedName>
</protein>
<evidence type="ECO:0000313" key="3">
    <source>
        <dbReference type="Proteomes" id="UP000036403"/>
    </source>
</evidence>
<dbReference type="InterPro" id="IPR013217">
    <property type="entry name" value="Methyltransf_12"/>
</dbReference>
<dbReference type="SUPFAM" id="SSF53335">
    <property type="entry name" value="S-adenosyl-L-methionine-dependent methyltransferases"/>
    <property type="match status" value="1"/>
</dbReference>
<dbReference type="NCBIfam" id="TIGR00347">
    <property type="entry name" value="bioD"/>
    <property type="match status" value="1"/>
</dbReference>
<dbReference type="CDD" id="cd02440">
    <property type="entry name" value="AdoMet_MTases"/>
    <property type="match status" value="1"/>
</dbReference>
<dbReference type="Pfam" id="PF13500">
    <property type="entry name" value="AAA_26"/>
    <property type="match status" value="1"/>
</dbReference>
<gene>
    <name evidence="2" type="ORF">RF55_14731</name>
</gene>
<dbReference type="GO" id="GO:0004141">
    <property type="term" value="F:dethiobiotin synthase activity"/>
    <property type="evidence" value="ECO:0007669"/>
    <property type="project" value="InterPro"/>
</dbReference>
<dbReference type="PANTHER" id="PTHR43210:SF5">
    <property type="entry name" value="DETHIOBIOTIN SYNTHETASE"/>
    <property type="match status" value="1"/>
</dbReference>
<dbReference type="InterPro" id="IPR027417">
    <property type="entry name" value="P-loop_NTPase"/>
</dbReference>
<dbReference type="OrthoDB" id="66144at2759"/>
<dbReference type="CDD" id="cd03109">
    <property type="entry name" value="DTBS"/>
    <property type="match status" value="1"/>
</dbReference>
<proteinExistence type="inferred from homology"/>
<dbReference type="Gene3D" id="3.40.50.150">
    <property type="entry name" value="Vaccinia Virus protein VP39"/>
    <property type="match status" value="1"/>
</dbReference>
<organism evidence="2 3">
    <name type="scientific">Lasius niger</name>
    <name type="common">Black garden ant</name>
    <dbReference type="NCBI Taxonomy" id="67767"/>
    <lineage>
        <taxon>Eukaryota</taxon>
        <taxon>Metazoa</taxon>
        <taxon>Ecdysozoa</taxon>
        <taxon>Arthropoda</taxon>
        <taxon>Hexapoda</taxon>
        <taxon>Insecta</taxon>
        <taxon>Pterygota</taxon>
        <taxon>Neoptera</taxon>
        <taxon>Endopterygota</taxon>
        <taxon>Hymenoptera</taxon>
        <taxon>Apocrita</taxon>
        <taxon>Aculeata</taxon>
        <taxon>Formicoidea</taxon>
        <taxon>Formicidae</taxon>
        <taxon>Formicinae</taxon>
        <taxon>Lasius</taxon>
        <taxon>Lasius</taxon>
    </lineage>
</organism>
<evidence type="ECO:0000259" key="1">
    <source>
        <dbReference type="Pfam" id="PF08242"/>
    </source>
</evidence>
<dbReference type="SUPFAM" id="SSF52540">
    <property type="entry name" value="P-loop containing nucleoside triphosphate hydrolases"/>
    <property type="match status" value="1"/>
</dbReference>
<dbReference type="PaxDb" id="67767-A0A0J7K7R9"/>
<comment type="caution">
    <text evidence="2">The sequence shown here is derived from an EMBL/GenBank/DDBJ whole genome shotgun (WGS) entry which is preliminary data.</text>
</comment>
<dbReference type="GO" id="GO:0009102">
    <property type="term" value="P:biotin biosynthetic process"/>
    <property type="evidence" value="ECO:0007669"/>
    <property type="project" value="UniProtKB-UniPathway"/>
</dbReference>
<keyword evidence="3" id="KW-1185">Reference proteome</keyword>
<dbReference type="GO" id="GO:0000287">
    <property type="term" value="F:magnesium ion binding"/>
    <property type="evidence" value="ECO:0007669"/>
    <property type="project" value="InterPro"/>
</dbReference>
<dbReference type="Gene3D" id="3.40.50.300">
    <property type="entry name" value="P-loop containing nucleotide triphosphate hydrolases"/>
    <property type="match status" value="1"/>
</dbReference>
<dbReference type="PANTHER" id="PTHR43210">
    <property type="entry name" value="DETHIOBIOTIN SYNTHETASE"/>
    <property type="match status" value="1"/>
</dbReference>